<accession>A0ABS5KTC8</accession>
<organism evidence="1 2">
    <name type="scientific">Catenulispora pinistramenti</name>
    <dbReference type="NCBI Taxonomy" id="2705254"/>
    <lineage>
        <taxon>Bacteria</taxon>
        <taxon>Bacillati</taxon>
        <taxon>Actinomycetota</taxon>
        <taxon>Actinomycetes</taxon>
        <taxon>Catenulisporales</taxon>
        <taxon>Catenulisporaceae</taxon>
        <taxon>Catenulispora</taxon>
    </lineage>
</organism>
<name>A0ABS5KTC8_9ACTN</name>
<dbReference type="EMBL" id="JAAFYZ010000068">
    <property type="protein sequence ID" value="MBS2549307.1"/>
    <property type="molecule type" value="Genomic_DNA"/>
</dbReference>
<keyword evidence="2" id="KW-1185">Reference proteome</keyword>
<proteinExistence type="predicted"/>
<evidence type="ECO:0000313" key="1">
    <source>
        <dbReference type="EMBL" id="MBS2549307.1"/>
    </source>
</evidence>
<comment type="caution">
    <text evidence="1">The sequence shown here is derived from an EMBL/GenBank/DDBJ whole genome shotgun (WGS) entry which is preliminary data.</text>
</comment>
<dbReference type="Proteomes" id="UP000730482">
    <property type="component" value="Unassembled WGS sequence"/>
</dbReference>
<sequence length="54" mass="5448">MTDQTPQVIGGVDTHGATHHAALIDPIGRHLGDQEFPATAAGYAALPGCPAMAP</sequence>
<reference evidence="1 2" key="1">
    <citation type="submission" date="2020-02" db="EMBL/GenBank/DDBJ databases">
        <title>Acidophilic actinobacteria isolated from forest soil.</title>
        <authorList>
            <person name="Golinska P."/>
        </authorList>
    </citation>
    <scope>NUCLEOTIDE SEQUENCE [LARGE SCALE GENOMIC DNA]</scope>
    <source>
        <strain evidence="1 2">NL8</strain>
    </source>
</reference>
<evidence type="ECO:0000313" key="2">
    <source>
        <dbReference type="Proteomes" id="UP000730482"/>
    </source>
</evidence>
<protein>
    <recommendedName>
        <fullName evidence="3">Transposase</fullName>
    </recommendedName>
</protein>
<gene>
    <name evidence="1" type="ORF">KGQ19_20800</name>
</gene>
<evidence type="ECO:0008006" key="3">
    <source>
        <dbReference type="Google" id="ProtNLM"/>
    </source>
</evidence>